<evidence type="ECO:0000313" key="2">
    <source>
        <dbReference type="Proteomes" id="UP000264702"/>
    </source>
</evidence>
<name>A0A372IK48_9BACT</name>
<protein>
    <recommendedName>
        <fullName evidence="3">Lipoprotein</fullName>
    </recommendedName>
</protein>
<gene>
    <name evidence="1" type="ORF">D0Y96_18435</name>
</gene>
<proteinExistence type="predicted"/>
<evidence type="ECO:0008006" key="3">
    <source>
        <dbReference type="Google" id="ProtNLM"/>
    </source>
</evidence>
<keyword evidence="2" id="KW-1185">Reference proteome</keyword>
<dbReference type="AlphaFoldDB" id="A0A372IK48"/>
<dbReference type="Proteomes" id="UP000264702">
    <property type="component" value="Unassembled WGS sequence"/>
</dbReference>
<reference evidence="1 2" key="1">
    <citation type="submission" date="2018-08" db="EMBL/GenBank/DDBJ databases">
        <title>Acidipila sp. 4G-K13, an acidobacterium isolated from forest soil.</title>
        <authorList>
            <person name="Gao Z.-H."/>
            <person name="Qiu L.-H."/>
        </authorList>
    </citation>
    <scope>NUCLEOTIDE SEQUENCE [LARGE SCALE GENOMIC DNA]</scope>
    <source>
        <strain evidence="1 2">4G-K13</strain>
    </source>
</reference>
<accession>A0A372IK48</accession>
<evidence type="ECO:0000313" key="1">
    <source>
        <dbReference type="EMBL" id="RFU15119.1"/>
    </source>
</evidence>
<sequence>MTWQLNCHNDHSTNFSESSLMRWPHLVSIAGLITLAACNSAKKPSDTNFTTAINEYLTKHGEACTVIGRQFPIDLPRSEQNEQYGIGPKLAALEQAGLVQATETTAVVHGMLDPLRGSGPAQPVKRYELTESGRKYFHQIPGTFGQTDGFCYGRKSVDAIVKWTEPAKVGVSSQSEVTYTYKLVDSAPWAQSPEVQQAFADIRTTVNGVSRTTEVAGLQLTSKGWEVPGQ</sequence>
<comment type="caution">
    <text evidence="1">The sequence shown here is derived from an EMBL/GenBank/DDBJ whole genome shotgun (WGS) entry which is preliminary data.</text>
</comment>
<dbReference type="EMBL" id="QVQT01000007">
    <property type="protein sequence ID" value="RFU15119.1"/>
    <property type="molecule type" value="Genomic_DNA"/>
</dbReference>
<organism evidence="1 2">
    <name type="scientific">Paracidobacterium acidisoli</name>
    <dbReference type="NCBI Taxonomy" id="2303751"/>
    <lineage>
        <taxon>Bacteria</taxon>
        <taxon>Pseudomonadati</taxon>
        <taxon>Acidobacteriota</taxon>
        <taxon>Terriglobia</taxon>
        <taxon>Terriglobales</taxon>
        <taxon>Acidobacteriaceae</taxon>
        <taxon>Paracidobacterium</taxon>
    </lineage>
</organism>